<keyword evidence="1" id="KW-0812">Transmembrane</keyword>
<comment type="caution">
    <text evidence="2">The sequence shown here is derived from an EMBL/GenBank/DDBJ whole genome shotgun (WGS) entry which is preliminary data.</text>
</comment>
<dbReference type="EMBL" id="JAVRFD010000028">
    <property type="protein sequence ID" value="MDT0548754.1"/>
    <property type="molecule type" value="Genomic_DNA"/>
</dbReference>
<keyword evidence="1" id="KW-0472">Membrane</keyword>
<protein>
    <recommendedName>
        <fullName evidence="4">Alkaline shock response membrane anchor protein AmaP</fullName>
    </recommendedName>
</protein>
<proteinExistence type="predicted"/>
<dbReference type="Proteomes" id="UP001180754">
    <property type="component" value="Unassembled WGS sequence"/>
</dbReference>
<sequence length="188" mass="20100">MRRPTARANRIALLAVGLVLTAGGAAALARGLDLRPGLLGASHAPLIDEQARRYAADHWWFWAAVAACAALLALLGLWWLAAQAHTDAIHHINAEPDPRHGATHLSARAATEALEEDLTASHYVRRAKATLTGAATVPRLTLTVTLTADTDPGAANRHIHQALAQLRHAIESDRLTATTRIHIAPARH</sequence>
<gene>
    <name evidence="2" type="ORF">RND15_39700</name>
</gene>
<evidence type="ECO:0008006" key="4">
    <source>
        <dbReference type="Google" id="ProtNLM"/>
    </source>
</evidence>
<keyword evidence="1" id="KW-1133">Transmembrane helix</keyword>
<feature type="transmembrane region" description="Helical" evidence="1">
    <location>
        <begin position="59"/>
        <end position="81"/>
    </location>
</feature>
<evidence type="ECO:0000256" key="1">
    <source>
        <dbReference type="SAM" id="Phobius"/>
    </source>
</evidence>
<accession>A0ABU2XS66</accession>
<evidence type="ECO:0000313" key="2">
    <source>
        <dbReference type="EMBL" id="MDT0548754.1"/>
    </source>
</evidence>
<reference evidence="2" key="1">
    <citation type="submission" date="2024-05" db="EMBL/GenBank/DDBJ databases">
        <title>30 novel species of actinomycetes from the DSMZ collection.</title>
        <authorList>
            <person name="Nouioui I."/>
        </authorList>
    </citation>
    <scope>NUCLEOTIDE SEQUENCE</scope>
    <source>
        <strain evidence="2">DSM 41529</strain>
    </source>
</reference>
<evidence type="ECO:0000313" key="3">
    <source>
        <dbReference type="Proteomes" id="UP001180754"/>
    </source>
</evidence>
<keyword evidence="3" id="KW-1185">Reference proteome</keyword>
<dbReference type="RefSeq" id="WP_311729318.1">
    <property type="nucleotide sequence ID" value="NZ_JAVRFD010000028.1"/>
</dbReference>
<name>A0ABU2XS66_9ACTN</name>
<organism evidence="2 3">
    <name type="scientific">Streptomyces lonegramiae</name>
    <dbReference type="NCBI Taxonomy" id="3075524"/>
    <lineage>
        <taxon>Bacteria</taxon>
        <taxon>Bacillati</taxon>
        <taxon>Actinomycetota</taxon>
        <taxon>Actinomycetes</taxon>
        <taxon>Kitasatosporales</taxon>
        <taxon>Streptomycetaceae</taxon>
        <taxon>Streptomyces</taxon>
    </lineage>
</organism>